<evidence type="ECO:0000256" key="1">
    <source>
        <dbReference type="ARBA" id="ARBA00022649"/>
    </source>
</evidence>
<reference evidence="3 4" key="1">
    <citation type="submission" date="2013-09" db="EMBL/GenBank/DDBJ databases">
        <authorList>
            <person name="Zeng Z."/>
            <person name="Chen C."/>
        </authorList>
    </citation>
    <scope>NUCLEOTIDE SEQUENCE [LARGE SCALE GENOMIC DNA]</scope>
    <source>
        <strain evidence="3 4">GH29-5</strain>
    </source>
</reference>
<dbReference type="InterPro" id="IPR028344">
    <property type="entry name" value="ParE1/4"/>
</dbReference>
<evidence type="ECO:0000256" key="2">
    <source>
        <dbReference type="PIRNR" id="PIRNR029218"/>
    </source>
</evidence>
<dbReference type="PIRSF" id="PIRSF029218">
    <property type="entry name" value="ParE"/>
    <property type="match status" value="1"/>
</dbReference>
<name>A0A0A2M244_9FLAO</name>
<organism evidence="3 4">
    <name type="scientific">Flavobacterium suncheonense GH29-5 = DSM 17707</name>
    <dbReference type="NCBI Taxonomy" id="1121899"/>
    <lineage>
        <taxon>Bacteria</taxon>
        <taxon>Pseudomonadati</taxon>
        <taxon>Bacteroidota</taxon>
        <taxon>Flavobacteriia</taxon>
        <taxon>Flavobacteriales</taxon>
        <taxon>Flavobacteriaceae</taxon>
        <taxon>Flavobacterium</taxon>
    </lineage>
</organism>
<dbReference type="EMBL" id="JRLW01000025">
    <property type="protein sequence ID" value="KGO86677.1"/>
    <property type="molecule type" value="Genomic_DNA"/>
</dbReference>
<accession>A0A0A2M244</accession>
<dbReference type="eggNOG" id="COG3668">
    <property type="taxonomic scope" value="Bacteria"/>
</dbReference>
<comment type="similarity">
    <text evidence="2">Belongs to the RelE toxin family.</text>
</comment>
<protein>
    <recommendedName>
        <fullName evidence="2">Toxin</fullName>
    </recommendedName>
</protein>
<dbReference type="AlphaFoldDB" id="A0A0A2M244"/>
<dbReference type="Gene3D" id="3.30.2310.20">
    <property type="entry name" value="RelE-like"/>
    <property type="match status" value="1"/>
</dbReference>
<dbReference type="STRING" id="1121899.GCA_000430025_02657"/>
<gene>
    <name evidence="3" type="ORF">Q764_13615</name>
</gene>
<dbReference type="RefSeq" id="WP_026980952.1">
    <property type="nucleotide sequence ID" value="NZ_AUCZ01000019.1"/>
</dbReference>
<sequence length="97" mass="11706">MKKYRISRQALEDIDNIWLYTLQNWSVNQANRYYRLIYQEIEYILEDFDSGKDIGKIKSGYRQARVKSHLIIYKKADDNVLEIVRVLHQAMDIPNRL</sequence>
<keyword evidence="1" id="KW-1277">Toxin-antitoxin system</keyword>
<keyword evidence="4" id="KW-1185">Reference proteome</keyword>
<evidence type="ECO:0000313" key="4">
    <source>
        <dbReference type="Proteomes" id="UP000030121"/>
    </source>
</evidence>
<evidence type="ECO:0000313" key="3">
    <source>
        <dbReference type="EMBL" id="KGO86677.1"/>
    </source>
</evidence>
<dbReference type="InterPro" id="IPR007712">
    <property type="entry name" value="RelE/ParE_toxin"/>
</dbReference>
<dbReference type="InterPro" id="IPR035093">
    <property type="entry name" value="RelE/ParE_toxin_dom_sf"/>
</dbReference>
<dbReference type="Proteomes" id="UP000030121">
    <property type="component" value="Unassembled WGS sequence"/>
</dbReference>
<comment type="caution">
    <text evidence="3">The sequence shown here is derived from an EMBL/GenBank/DDBJ whole genome shotgun (WGS) entry which is preliminary data.</text>
</comment>
<proteinExistence type="inferred from homology"/>
<dbReference type="Pfam" id="PF05016">
    <property type="entry name" value="ParE_toxin"/>
    <property type="match status" value="1"/>
</dbReference>